<dbReference type="Pfam" id="PF00651">
    <property type="entry name" value="BTB"/>
    <property type="match status" value="1"/>
</dbReference>
<keyword evidence="3" id="KW-1185">Reference proteome</keyword>
<reference evidence="2" key="1">
    <citation type="submission" date="2022-01" db="EMBL/GenBank/DDBJ databases">
        <authorList>
            <person name="King R."/>
        </authorList>
    </citation>
    <scope>NUCLEOTIDE SEQUENCE</scope>
</reference>
<dbReference type="OrthoDB" id="2311693at2759"/>
<dbReference type="SUPFAM" id="SSF54695">
    <property type="entry name" value="POZ domain"/>
    <property type="match status" value="1"/>
</dbReference>
<proteinExistence type="predicted"/>
<evidence type="ECO:0000313" key="3">
    <source>
        <dbReference type="Proteomes" id="UP001153620"/>
    </source>
</evidence>
<evidence type="ECO:0000259" key="1">
    <source>
        <dbReference type="SMART" id="SM00225"/>
    </source>
</evidence>
<evidence type="ECO:0000313" key="2">
    <source>
        <dbReference type="EMBL" id="CAG9803020.1"/>
    </source>
</evidence>
<name>A0A9N9WNV4_9DIPT</name>
<dbReference type="SMART" id="SM00225">
    <property type="entry name" value="BTB"/>
    <property type="match status" value="1"/>
</dbReference>
<dbReference type="CDD" id="cd18186">
    <property type="entry name" value="BTB_POZ_ZBTB_KLHL-like"/>
    <property type="match status" value="1"/>
</dbReference>
<organism evidence="2 3">
    <name type="scientific">Chironomus riparius</name>
    <dbReference type="NCBI Taxonomy" id="315576"/>
    <lineage>
        <taxon>Eukaryota</taxon>
        <taxon>Metazoa</taxon>
        <taxon>Ecdysozoa</taxon>
        <taxon>Arthropoda</taxon>
        <taxon>Hexapoda</taxon>
        <taxon>Insecta</taxon>
        <taxon>Pterygota</taxon>
        <taxon>Neoptera</taxon>
        <taxon>Endopterygota</taxon>
        <taxon>Diptera</taxon>
        <taxon>Nematocera</taxon>
        <taxon>Chironomoidea</taxon>
        <taxon>Chironomidae</taxon>
        <taxon>Chironominae</taxon>
        <taxon>Chironomus</taxon>
    </lineage>
</organism>
<gene>
    <name evidence="2" type="ORF">CHIRRI_LOCUS5922</name>
</gene>
<sequence length="247" mass="28698">MDLKALEVAVFLSNGTEVIEPNILDELTKLRHVEIEDQPNFNVYYSIHFTKKSTTTLNDPYYGLFADFKKYLKDEKSKDLKIIIDKREVRAHKFVLAVKSPTLANKFLERPDAESLNLVDISVEIFDRILKYIYSCELRDIDFLMLNAAAARLEIKDLKDYAATKIMESAKSSNALEAFELSSKSGHDELKKKAYAEIKKKYPSTNFKDEWLMHSDMLGKIIEGFKKQEEEMRKFECVFKVISIKKK</sequence>
<dbReference type="Proteomes" id="UP001153620">
    <property type="component" value="Chromosome 2"/>
</dbReference>
<dbReference type="PANTHER" id="PTHR24413">
    <property type="entry name" value="SPECKLE-TYPE POZ PROTEIN"/>
    <property type="match status" value="1"/>
</dbReference>
<protein>
    <recommendedName>
        <fullName evidence="1">BTB domain-containing protein</fullName>
    </recommendedName>
</protein>
<dbReference type="InterPro" id="IPR011333">
    <property type="entry name" value="SKP1/BTB/POZ_sf"/>
</dbReference>
<reference evidence="2" key="2">
    <citation type="submission" date="2022-10" db="EMBL/GenBank/DDBJ databases">
        <authorList>
            <consortium name="ENA_rothamsted_submissions"/>
            <consortium name="culmorum"/>
            <person name="King R."/>
        </authorList>
    </citation>
    <scope>NUCLEOTIDE SEQUENCE</scope>
</reference>
<dbReference type="Gene3D" id="3.30.710.10">
    <property type="entry name" value="Potassium Channel Kv1.1, Chain A"/>
    <property type="match status" value="1"/>
</dbReference>
<feature type="domain" description="BTB" evidence="1">
    <location>
        <begin position="78"/>
        <end position="170"/>
    </location>
</feature>
<dbReference type="AlphaFoldDB" id="A0A9N9WNV4"/>
<dbReference type="EMBL" id="OU895878">
    <property type="protein sequence ID" value="CAG9803020.1"/>
    <property type="molecule type" value="Genomic_DNA"/>
</dbReference>
<accession>A0A9N9WNV4</accession>
<dbReference type="InterPro" id="IPR000210">
    <property type="entry name" value="BTB/POZ_dom"/>
</dbReference>